<protein>
    <recommendedName>
        <fullName evidence="1">ParE-like toxin domain-containing protein</fullName>
    </recommendedName>
</protein>
<dbReference type="RefSeq" id="WP_231816595.1">
    <property type="nucleotide sequence ID" value="NZ_JAJOZR010000017.1"/>
</dbReference>
<dbReference type="SUPFAM" id="SSF143011">
    <property type="entry name" value="RelE-like"/>
    <property type="match status" value="1"/>
</dbReference>
<keyword evidence="3" id="KW-1185">Reference proteome</keyword>
<dbReference type="Proteomes" id="UP001139089">
    <property type="component" value="Unassembled WGS sequence"/>
</dbReference>
<sequence length="84" mass="9750">MKHHATAAFWTCYDALPAHVRKVADRNFDILKRDPHHPSLHLKQVGRFWSARVGSSWRALAVRDGEDLVWFWIGSHADYDKLLA</sequence>
<evidence type="ECO:0000313" key="3">
    <source>
        <dbReference type="Proteomes" id="UP001139089"/>
    </source>
</evidence>
<organism evidence="2 3">
    <name type="scientific">Rhizobium quercicola</name>
    <dbReference type="NCBI Taxonomy" id="2901226"/>
    <lineage>
        <taxon>Bacteria</taxon>
        <taxon>Pseudomonadati</taxon>
        <taxon>Pseudomonadota</taxon>
        <taxon>Alphaproteobacteria</taxon>
        <taxon>Hyphomicrobiales</taxon>
        <taxon>Rhizobiaceae</taxon>
        <taxon>Rhizobium/Agrobacterium group</taxon>
        <taxon>Rhizobium</taxon>
    </lineage>
</organism>
<accession>A0A9X1NUL8</accession>
<evidence type="ECO:0000259" key="1">
    <source>
        <dbReference type="Pfam" id="PF24732"/>
    </source>
</evidence>
<proteinExistence type="predicted"/>
<feature type="domain" description="ParE-like toxin" evidence="1">
    <location>
        <begin position="22"/>
        <end position="81"/>
    </location>
</feature>
<dbReference type="InterPro" id="IPR056925">
    <property type="entry name" value="ParE-like"/>
</dbReference>
<name>A0A9X1NUL8_9HYPH</name>
<comment type="caution">
    <text evidence="2">The sequence shown here is derived from an EMBL/GenBank/DDBJ whole genome shotgun (WGS) entry which is preliminary data.</text>
</comment>
<dbReference type="Pfam" id="PF24732">
    <property type="entry name" value="ParE_like"/>
    <property type="match status" value="1"/>
</dbReference>
<reference evidence="2" key="1">
    <citation type="submission" date="2021-12" db="EMBL/GenBank/DDBJ databases">
        <authorList>
            <person name="Li Y."/>
        </authorList>
    </citation>
    <scope>NUCLEOTIDE SEQUENCE</scope>
    <source>
        <strain evidence="2">DKSPLA3</strain>
    </source>
</reference>
<dbReference type="AlphaFoldDB" id="A0A9X1NUL8"/>
<dbReference type="EMBL" id="JAJOZR010000017">
    <property type="protein sequence ID" value="MCD7111510.1"/>
    <property type="molecule type" value="Genomic_DNA"/>
</dbReference>
<dbReference type="InterPro" id="IPR035093">
    <property type="entry name" value="RelE/ParE_toxin_dom_sf"/>
</dbReference>
<evidence type="ECO:0000313" key="2">
    <source>
        <dbReference type="EMBL" id="MCD7111510.1"/>
    </source>
</evidence>
<gene>
    <name evidence="2" type="ORF">LRX75_20960</name>
</gene>